<keyword evidence="1" id="KW-0472">Membrane</keyword>
<reference evidence="2" key="2">
    <citation type="journal article" date="2015" name="Fish Shellfish Immunol.">
        <title>Early steps in the European eel (Anguilla anguilla)-Vibrio vulnificus interaction in the gills: Role of the RtxA13 toxin.</title>
        <authorList>
            <person name="Callol A."/>
            <person name="Pajuelo D."/>
            <person name="Ebbesson L."/>
            <person name="Teles M."/>
            <person name="MacKenzie S."/>
            <person name="Amaro C."/>
        </authorList>
    </citation>
    <scope>NUCLEOTIDE SEQUENCE</scope>
</reference>
<accession>A0A0E9RXY3</accession>
<dbReference type="AlphaFoldDB" id="A0A0E9RXY3"/>
<evidence type="ECO:0000313" key="2">
    <source>
        <dbReference type="EMBL" id="JAH33103.1"/>
    </source>
</evidence>
<reference evidence="2" key="1">
    <citation type="submission" date="2014-11" db="EMBL/GenBank/DDBJ databases">
        <authorList>
            <person name="Amaro Gonzalez C."/>
        </authorList>
    </citation>
    <scope>NUCLEOTIDE SEQUENCE</scope>
</reference>
<keyword evidence="1" id="KW-1133">Transmembrane helix</keyword>
<proteinExistence type="predicted"/>
<protein>
    <submittedName>
        <fullName evidence="2">Uncharacterized protein</fullName>
    </submittedName>
</protein>
<dbReference type="EMBL" id="GBXM01075474">
    <property type="protein sequence ID" value="JAH33103.1"/>
    <property type="molecule type" value="Transcribed_RNA"/>
</dbReference>
<feature type="transmembrane region" description="Helical" evidence="1">
    <location>
        <begin position="12"/>
        <end position="36"/>
    </location>
</feature>
<organism evidence="2">
    <name type="scientific">Anguilla anguilla</name>
    <name type="common">European freshwater eel</name>
    <name type="synonym">Muraena anguilla</name>
    <dbReference type="NCBI Taxonomy" id="7936"/>
    <lineage>
        <taxon>Eukaryota</taxon>
        <taxon>Metazoa</taxon>
        <taxon>Chordata</taxon>
        <taxon>Craniata</taxon>
        <taxon>Vertebrata</taxon>
        <taxon>Euteleostomi</taxon>
        <taxon>Actinopterygii</taxon>
        <taxon>Neopterygii</taxon>
        <taxon>Teleostei</taxon>
        <taxon>Anguilliformes</taxon>
        <taxon>Anguillidae</taxon>
        <taxon>Anguilla</taxon>
    </lineage>
</organism>
<evidence type="ECO:0000256" key="1">
    <source>
        <dbReference type="SAM" id="Phobius"/>
    </source>
</evidence>
<name>A0A0E9RXY3_ANGAN</name>
<keyword evidence="1" id="KW-0812">Transmembrane</keyword>
<sequence length="50" mass="5862">MGMRHWVCSQYFPTSVFTFLMFFFCEVFLSLMMTVLKLSPHLCISCMGNV</sequence>